<keyword evidence="2" id="KW-1185">Reference proteome</keyword>
<reference evidence="1 2" key="1">
    <citation type="submission" date="2020-01" db="EMBL/GenBank/DDBJ databases">
        <title>Aspergillus terreus IFO 6365 whole genome shotgun sequence.</title>
        <authorList>
            <person name="Kanamasa S."/>
            <person name="Takahashi H."/>
        </authorList>
    </citation>
    <scope>NUCLEOTIDE SEQUENCE [LARGE SCALE GENOMIC DNA]</scope>
    <source>
        <strain evidence="1 2">IFO 6365</strain>
    </source>
</reference>
<evidence type="ECO:0000313" key="2">
    <source>
        <dbReference type="Proteomes" id="UP000452235"/>
    </source>
</evidence>
<name>A0A5M3YUT0_ASPTE</name>
<dbReference type="CDD" id="cd12148">
    <property type="entry name" value="fungal_TF_MHR"/>
    <property type="match status" value="1"/>
</dbReference>
<dbReference type="OrthoDB" id="4356994at2759"/>
<comment type="caution">
    <text evidence="1">The sequence shown here is derived from an EMBL/GenBank/DDBJ whole genome shotgun (WGS) entry which is preliminary data.</text>
</comment>
<evidence type="ECO:0000313" key="1">
    <source>
        <dbReference type="EMBL" id="GFF13451.1"/>
    </source>
</evidence>
<organism evidence="1 2">
    <name type="scientific">Aspergillus terreus</name>
    <dbReference type="NCBI Taxonomy" id="33178"/>
    <lineage>
        <taxon>Eukaryota</taxon>
        <taxon>Fungi</taxon>
        <taxon>Dikarya</taxon>
        <taxon>Ascomycota</taxon>
        <taxon>Pezizomycotina</taxon>
        <taxon>Eurotiomycetes</taxon>
        <taxon>Eurotiomycetidae</taxon>
        <taxon>Eurotiales</taxon>
        <taxon>Aspergillaceae</taxon>
        <taxon>Aspergillus</taxon>
        <taxon>Aspergillus subgen. Circumdati</taxon>
    </lineage>
</organism>
<dbReference type="AlphaFoldDB" id="A0A5M3YUT0"/>
<proteinExistence type="predicted"/>
<sequence length="324" mass="36305">MAETHMESSSFLNLETVQTLILIDRCEFARTHATRAIITMARLTQLVRLLELDNLDRRETSSQHLQRIQASRNTFWIAYGLHCHSSILFSRCEPIDIETVYTALSLDSTERYDNTPHLLLSEAATRPRNDPLSLAIFPAKEPWTAEYNFCLAHERIENMIGTILSALSGCSFQTEPDTELRVLALVITFGARGTLYQAAIVNVQKASFLGPVVGESQKMGVSAANAMCDVLLQADALNPAHIPMYRAMSVFIMRPLALAADVQLCGVQNAAQGSGVGIYYMNREIRHSMEVTCRAMEAFQDGLGQYDARIWECREYLDRTQFGN</sequence>
<dbReference type="EMBL" id="BLJY01000002">
    <property type="protein sequence ID" value="GFF13451.1"/>
    <property type="molecule type" value="Genomic_DNA"/>
</dbReference>
<accession>A0A5M3YUT0</accession>
<gene>
    <name evidence="1" type="ORF">ATEIFO6365_0002056200</name>
</gene>
<protein>
    <submittedName>
        <fullName evidence="1">Fungal transcriptional regulatory protein, N-terminal</fullName>
    </submittedName>
</protein>
<dbReference type="Proteomes" id="UP000452235">
    <property type="component" value="Unassembled WGS sequence"/>
</dbReference>